<sequence>MISSSSGAPQISTYMNPSSPPIPSSFFSLPLPLTSLFIFNSQSPIKSIKMGWFDGNSEQASHHEQWNNCEPREHDPSVVHELLAGAASYEAAKAYEQHEEREGKAPSHEKAKEIMAGLAGAFIDREVETRGLDFVDSEKAKYQARQHIENVPRERAGW</sequence>
<evidence type="ECO:0000313" key="2">
    <source>
        <dbReference type="Proteomes" id="UP001220324"/>
    </source>
</evidence>
<dbReference type="Pfam" id="PF12585">
    <property type="entry name" value="DUF3759"/>
    <property type="match status" value="1"/>
</dbReference>
<keyword evidence="2" id="KW-1185">Reference proteome</keyword>
<evidence type="ECO:0008006" key="3">
    <source>
        <dbReference type="Google" id="ProtNLM"/>
    </source>
</evidence>
<proteinExistence type="predicted"/>
<name>A0AAD6CYA3_9EURO</name>
<dbReference type="AlphaFoldDB" id="A0AAD6CYA3"/>
<comment type="caution">
    <text evidence="1">The sequence shown here is derived from an EMBL/GenBank/DDBJ whole genome shotgun (WGS) entry which is preliminary data.</text>
</comment>
<evidence type="ECO:0000313" key="1">
    <source>
        <dbReference type="EMBL" id="KAJ5545647.1"/>
    </source>
</evidence>
<dbReference type="EMBL" id="JAQIZZ010000003">
    <property type="protein sequence ID" value="KAJ5545647.1"/>
    <property type="molecule type" value="Genomic_DNA"/>
</dbReference>
<accession>A0AAD6CYA3</accession>
<dbReference type="PANTHER" id="PTHR37450">
    <property type="entry name" value="CIPC PROTEIN"/>
    <property type="match status" value="1"/>
</dbReference>
<dbReference type="Proteomes" id="UP001220324">
    <property type="component" value="Unassembled WGS sequence"/>
</dbReference>
<reference evidence="1 2" key="1">
    <citation type="journal article" date="2023" name="IMA Fungus">
        <title>Comparative genomic study of the Penicillium genus elucidates a diverse pangenome and 15 lateral gene transfer events.</title>
        <authorList>
            <person name="Petersen C."/>
            <person name="Sorensen T."/>
            <person name="Nielsen M.R."/>
            <person name="Sondergaard T.E."/>
            <person name="Sorensen J.L."/>
            <person name="Fitzpatrick D.A."/>
            <person name="Frisvad J.C."/>
            <person name="Nielsen K.L."/>
        </authorList>
    </citation>
    <scope>NUCLEOTIDE SEQUENCE [LARGE SCALE GENOMIC DNA]</scope>
    <source>
        <strain evidence="1 2">IBT 35679</strain>
    </source>
</reference>
<dbReference type="PANTHER" id="PTHR37450:SF1">
    <property type="entry name" value="CIPC PROTEIN"/>
    <property type="match status" value="1"/>
</dbReference>
<protein>
    <recommendedName>
        <fullName evidence="3">CipC-like antibiotic response protein</fullName>
    </recommendedName>
</protein>
<gene>
    <name evidence="1" type="ORF">N7494_003232</name>
</gene>
<dbReference type="InterPro" id="IPR022234">
    <property type="entry name" value="DUF3759"/>
</dbReference>
<organism evidence="1 2">
    <name type="scientific">Penicillium frequentans</name>
    <dbReference type="NCBI Taxonomy" id="3151616"/>
    <lineage>
        <taxon>Eukaryota</taxon>
        <taxon>Fungi</taxon>
        <taxon>Dikarya</taxon>
        <taxon>Ascomycota</taxon>
        <taxon>Pezizomycotina</taxon>
        <taxon>Eurotiomycetes</taxon>
        <taxon>Eurotiomycetidae</taxon>
        <taxon>Eurotiales</taxon>
        <taxon>Aspergillaceae</taxon>
        <taxon>Penicillium</taxon>
    </lineage>
</organism>